<sequence length="82" mass="9069">MGICELDIIQPSNIDNASIQPANQMHIHDVIIGSHNCHDKLMVLHGTNTASYTATALSHPIKHSEKIHRACQLAAAYRQPIY</sequence>
<comment type="caution">
    <text evidence="2">The sequence shown here is derived from an EMBL/GenBank/DDBJ whole genome shotgun (WGS) entry which is preliminary data.</text>
</comment>
<dbReference type="EMBL" id="PPEL01000003">
    <property type="protein sequence ID" value="PNV66411.1"/>
    <property type="molecule type" value="Genomic_DNA"/>
</dbReference>
<protein>
    <recommendedName>
        <fullName evidence="1">L-asparaginase N-terminal domain-containing protein</fullName>
    </recommendedName>
</protein>
<dbReference type="Proteomes" id="UP000236488">
    <property type="component" value="Unassembled WGS sequence"/>
</dbReference>
<feature type="domain" description="L-asparaginase N-terminal" evidence="1">
    <location>
        <begin position="3"/>
        <end position="64"/>
    </location>
</feature>
<evidence type="ECO:0000259" key="1">
    <source>
        <dbReference type="Pfam" id="PF00710"/>
    </source>
</evidence>
<dbReference type="InterPro" id="IPR037152">
    <property type="entry name" value="L-asparaginase_N_sf"/>
</dbReference>
<dbReference type="Pfam" id="PF00710">
    <property type="entry name" value="Asparaginase"/>
    <property type="match status" value="1"/>
</dbReference>
<gene>
    <name evidence="2" type="ORF">C2L80_01570</name>
</gene>
<dbReference type="PIRSF" id="PIRSF001220">
    <property type="entry name" value="L-ASNase_gatD"/>
    <property type="match status" value="1"/>
</dbReference>
<proteinExistence type="predicted"/>
<dbReference type="InterPro" id="IPR036152">
    <property type="entry name" value="Asp/glu_Ase-like_sf"/>
</dbReference>
<evidence type="ECO:0000313" key="3">
    <source>
        <dbReference type="Proteomes" id="UP000236488"/>
    </source>
</evidence>
<dbReference type="SUPFAM" id="SSF53774">
    <property type="entry name" value="Glutaminase/Asparaginase"/>
    <property type="match status" value="1"/>
</dbReference>
<dbReference type="AlphaFoldDB" id="A0A2K2U7W6"/>
<dbReference type="InterPro" id="IPR006034">
    <property type="entry name" value="Asparaginase/glutaminase-like"/>
</dbReference>
<dbReference type="PIRSF" id="PIRSF500176">
    <property type="entry name" value="L_ASNase"/>
    <property type="match status" value="1"/>
</dbReference>
<name>A0A2K2U7W6_9ACTN</name>
<keyword evidence="3" id="KW-1185">Reference proteome</keyword>
<reference evidence="2 3" key="1">
    <citation type="journal article" date="2018" name="Int. J. Syst. Evol. Microbiol.">
        <title>Rubneribacter badeniensis gen. nov., sp. nov. and Enteroscipio rubneri gen. nov., sp. nov., new members of the Eggerthellaceae isolated from human faeces.</title>
        <authorList>
            <person name="Danylec N."/>
            <person name="Gobl A."/>
            <person name="Stoll D.A."/>
            <person name="Hetzer B."/>
            <person name="Kulling S.E."/>
            <person name="Huch M."/>
        </authorList>
    </citation>
    <scope>NUCLEOTIDE SEQUENCE [LARGE SCALE GENOMIC DNA]</scope>
    <source>
        <strain evidence="2 3">ResAG-85</strain>
    </source>
</reference>
<evidence type="ECO:0000313" key="2">
    <source>
        <dbReference type="EMBL" id="PNV66411.1"/>
    </source>
</evidence>
<dbReference type="InterPro" id="IPR027474">
    <property type="entry name" value="L-asparaginase_N"/>
</dbReference>
<dbReference type="Gene3D" id="3.40.50.1170">
    <property type="entry name" value="L-asparaginase, N-terminal domain"/>
    <property type="match status" value="1"/>
</dbReference>
<accession>A0A2K2U7W6</accession>
<organism evidence="2 3">
    <name type="scientific">Rubneribacter badeniensis</name>
    <dbReference type="NCBI Taxonomy" id="2070688"/>
    <lineage>
        <taxon>Bacteria</taxon>
        <taxon>Bacillati</taxon>
        <taxon>Actinomycetota</taxon>
        <taxon>Coriobacteriia</taxon>
        <taxon>Eggerthellales</taxon>
        <taxon>Eggerthellaceae</taxon>
        <taxon>Rubneribacter</taxon>
    </lineage>
</organism>